<protein>
    <recommendedName>
        <fullName evidence="4 10">U3 small nucleolar RNA-associated protein 10</fullName>
    </recommendedName>
</protein>
<feature type="compositionally biased region" description="Acidic residues" evidence="11">
    <location>
        <begin position="470"/>
        <end position="480"/>
    </location>
</feature>
<dbReference type="InterPro" id="IPR040191">
    <property type="entry name" value="UTP10"/>
</dbReference>
<keyword evidence="6 10" id="KW-0698">rRNA processing</keyword>
<comment type="similarity">
    <text evidence="2 10">Belongs to the HEATR1/UTP10 family.</text>
</comment>
<dbReference type="InterPro" id="IPR011989">
    <property type="entry name" value="ARM-like"/>
</dbReference>
<evidence type="ECO:0000256" key="10">
    <source>
        <dbReference type="RuleBase" id="RU367065"/>
    </source>
</evidence>
<dbReference type="PANTHER" id="PTHR13457:SF1">
    <property type="entry name" value="HEAT REPEAT-CONTAINING PROTEIN 1"/>
    <property type="match status" value="1"/>
</dbReference>
<accession>J3NRM6</accession>
<dbReference type="EMBL" id="GL385396">
    <property type="protein sequence ID" value="EJT78832.1"/>
    <property type="molecule type" value="Genomic_DNA"/>
</dbReference>
<dbReference type="eggNOG" id="KOG1837">
    <property type="taxonomic scope" value="Eukaryota"/>
</dbReference>
<dbReference type="HOGENOM" id="CLU_001128_3_1_1"/>
<dbReference type="GO" id="GO:0030515">
    <property type="term" value="F:snoRNA binding"/>
    <property type="evidence" value="ECO:0007669"/>
    <property type="project" value="TreeGrafter"/>
</dbReference>
<keyword evidence="5 10" id="KW-0690">Ribosome biogenesis</keyword>
<dbReference type="PANTHER" id="PTHR13457">
    <property type="entry name" value="BAP28"/>
    <property type="match status" value="1"/>
</dbReference>
<evidence type="ECO:0000256" key="7">
    <source>
        <dbReference type="ARBA" id="ARBA00023242"/>
    </source>
</evidence>
<evidence type="ECO:0000256" key="1">
    <source>
        <dbReference type="ARBA" id="ARBA00004604"/>
    </source>
</evidence>
<dbReference type="GO" id="GO:0045943">
    <property type="term" value="P:positive regulation of transcription by RNA polymerase I"/>
    <property type="evidence" value="ECO:0007669"/>
    <property type="project" value="TreeGrafter"/>
</dbReference>
<keyword evidence="8 10" id="KW-0687">Ribonucleoprotein</keyword>
<evidence type="ECO:0000256" key="2">
    <source>
        <dbReference type="ARBA" id="ARBA00010559"/>
    </source>
</evidence>
<keyword evidence="7 10" id="KW-0539">Nucleus</keyword>
<dbReference type="InterPro" id="IPR022125">
    <property type="entry name" value="U3snoRNP10_N"/>
</dbReference>
<dbReference type="Pfam" id="PF08146">
    <property type="entry name" value="BP28CT"/>
    <property type="match status" value="1"/>
</dbReference>
<comment type="subcellular location">
    <subcellularLocation>
        <location evidence="1 10">Nucleus</location>
        <location evidence="1 10">Nucleolus</location>
    </subcellularLocation>
</comment>
<proteinExistence type="inferred from homology"/>
<evidence type="ECO:0000313" key="13">
    <source>
        <dbReference type="EMBL" id="EJT78832.1"/>
    </source>
</evidence>
<reference evidence="13" key="2">
    <citation type="submission" date="2010-07" db="EMBL/GenBank/DDBJ databases">
        <authorList>
            <consortium name="The Broad Institute Genome Sequencing Platform"/>
            <consortium name="Broad Institute Genome Sequencing Center for Infectious Disease"/>
            <person name="Ma L.-J."/>
            <person name="Dead R."/>
            <person name="Young S."/>
            <person name="Zeng Q."/>
            <person name="Koehrsen M."/>
            <person name="Alvarado L."/>
            <person name="Berlin A."/>
            <person name="Chapman S.B."/>
            <person name="Chen Z."/>
            <person name="Freedman E."/>
            <person name="Gellesch M."/>
            <person name="Goldberg J."/>
            <person name="Griggs A."/>
            <person name="Gujja S."/>
            <person name="Heilman E.R."/>
            <person name="Heiman D."/>
            <person name="Hepburn T."/>
            <person name="Howarth C."/>
            <person name="Jen D."/>
            <person name="Larson L."/>
            <person name="Mehta T."/>
            <person name="Neiman D."/>
            <person name="Pearson M."/>
            <person name="Roberts A."/>
            <person name="Saif S."/>
            <person name="Shea T."/>
            <person name="Shenoy N."/>
            <person name="Sisk P."/>
            <person name="Stolte C."/>
            <person name="Sykes S."/>
            <person name="Walk T."/>
            <person name="White J."/>
            <person name="Yandava C."/>
            <person name="Haas B."/>
            <person name="Nusbaum C."/>
            <person name="Birren B."/>
        </authorList>
    </citation>
    <scope>NUCLEOTIDE SEQUENCE</scope>
    <source>
        <strain evidence="13">R3-111a-1</strain>
    </source>
</reference>
<reference evidence="15" key="1">
    <citation type="submission" date="2010-07" db="EMBL/GenBank/DDBJ databases">
        <title>The genome sequence of Gaeumannomyces graminis var. tritici strain R3-111a-1.</title>
        <authorList>
            <consortium name="The Broad Institute Genome Sequencing Platform"/>
            <person name="Ma L.-J."/>
            <person name="Dead R."/>
            <person name="Young S."/>
            <person name="Zeng Q."/>
            <person name="Koehrsen M."/>
            <person name="Alvarado L."/>
            <person name="Berlin A."/>
            <person name="Chapman S.B."/>
            <person name="Chen Z."/>
            <person name="Freedman E."/>
            <person name="Gellesch M."/>
            <person name="Goldberg J."/>
            <person name="Griggs A."/>
            <person name="Gujja S."/>
            <person name="Heilman E.R."/>
            <person name="Heiman D."/>
            <person name="Hepburn T."/>
            <person name="Howarth C."/>
            <person name="Jen D."/>
            <person name="Larson L."/>
            <person name="Mehta T."/>
            <person name="Neiman D."/>
            <person name="Pearson M."/>
            <person name="Roberts A."/>
            <person name="Saif S."/>
            <person name="Shea T."/>
            <person name="Shenoy N."/>
            <person name="Sisk P."/>
            <person name="Stolte C."/>
            <person name="Sykes S."/>
            <person name="Walk T."/>
            <person name="White J."/>
            <person name="Yandava C."/>
            <person name="Haas B."/>
            <person name="Nusbaum C."/>
            <person name="Birren B."/>
        </authorList>
    </citation>
    <scope>NUCLEOTIDE SEQUENCE [LARGE SCALE GENOMIC DNA]</scope>
    <source>
        <strain evidence="15">R3-111a-1</strain>
    </source>
</reference>
<evidence type="ECO:0000256" key="6">
    <source>
        <dbReference type="ARBA" id="ARBA00022552"/>
    </source>
</evidence>
<dbReference type="Pfam" id="PF23243">
    <property type="entry name" value="HEAT_HEATR1"/>
    <property type="match status" value="1"/>
</dbReference>
<dbReference type="GO" id="GO:0000462">
    <property type="term" value="P:maturation of SSU-rRNA from tricistronic rRNA transcript (SSU-rRNA, 5.8S rRNA, LSU-rRNA)"/>
    <property type="evidence" value="ECO:0007669"/>
    <property type="project" value="TreeGrafter"/>
</dbReference>
<dbReference type="GO" id="GO:0030686">
    <property type="term" value="C:90S preribosome"/>
    <property type="evidence" value="ECO:0007669"/>
    <property type="project" value="TreeGrafter"/>
</dbReference>
<sequence length="1806" mass="198824">MATSLAAQLAQIAANSRSSLNVRAQKAAHSKSLLFEPGVAAKQSYQTVYAACHAGFVELCQLDARFSQFSATLFSEQSQDEDRTQLSAAENAELDRRIEYFLRLVGGRLRLLPAVKAVEWLIRRFRVHEYNTSILLSTFLPYHTIQVFTTVLSILPPDLPNEFRFLAPYVRSLTAPPRAAIVYQATHRPEFLAAFTAYTLDACKAQQQYPALLSFWAGILTEAINGRIDMGRSGRKGVQLDNNLALLQLVGPPLGEALVMKKVPGAQIAAYTAVAILAAKANFGDKPLSAFMEQLALGWTTETLRPGLVCLSVIAQQRSAKQLSGKVTKALRKVEDLPQLLLDVSKQYRVDKLANGLVLALVDRLSKKGDAGGLPILKSILLTGLLQEKQVIVAFKALLVAAHKITDEVDEDGSVRKQLGSVLVTLSQSPGATGNIVRQVIEDVDFDIEELELKLDTSFGPRKLLQGSPDEAEEDASEAADEPRESLEVAVKRLSVIPRPGPSFLSKKLDGFFDELCGVLLSVASDSEDLVKFDEDPILCRQAAHETTSYFSFCMRVWCGPYPTRLRSTALDMAKRRLKQEDCSKTDFQAMIPYCLAALSDPAKKVRRSAADLLVVLGAVHPESPTQAPRQSRWASSQLYDNERDGIKWMTPEATRTLLHTVVVPALEESILHEENVSNVLKTCLEGSPKTSKEAADKMASTRISSAIRLSIFTFLTSHVVLSPLLTVKLRLLKPLNHVKSVSNTSRTQLLLPLLKWWTKLPPSEALELCNQEQLVQKQIDTACAEIVVPSDKDGMEYLCKLLRSSQVQERDFLVETVFARLRKMWTSMKGEARYRLAHTMLDLVHGSTSAQVELGVVTEEAADFLRSVDLTTDILNSFLESLQDIPKITVDSPANKRRRASSSEHSRGATPQATGALKAALNKVTFVLQLVEGSAPAEHPEILQGLFMTLADLQVLRSLVGSELGYLQNLVLSSLLAMMPTYKTNKSLKIDTSVGHGDVLVQCIQKSSSPAVQNSALLLVASLANTAPDVVLHSVMPIFTFMGGSVLRQSDDYSAHVVVQTIKEVVPPLIETFRKSRRNLVASASELLSSFVTAYEHIPPHRKHEMFISLIENLGPKDFLAPLIAMLADKYGTTDSTITFAKDLMSSFDVEIQLHSLAVLLDLISDIFQPKPALSAALLSKNTDGEQDLQKSALKELTLLPRLLSSRQLRTEVSKLAERDDMEAAKIRELYASLLEKVLTLAETVKTKKPMHARCSDALASLLDLLSIGEFIKAVENLLDRPSISLRQKVLKTLEVRVDQESIGDSESRAVLLAFLPQLTAVVRDSNDIHYKHTAVACVDKIAEKYGKKDLEAVTAAASTIASDWCLGQQDKRLRVMALLCLASLVDVLQDAIVPVLPAAFPKALAYLSDSLQGEPDQELHDAVFAFAASLAEHIPYMMTESYIGQLLANSNLSAEAGLGDGSNESRLDCLRFLAKQVDANVMLAAMERNWDLAVDAGFSAVDEYLTLMGIIIDKHPKSVVSKHVTPLGAIFLRGLDLRRHVQTRDTVSIAALAKLSAMEALINDVALKMIYKLNDATFRPVFGQLMEWLTSGLPKSDKAGKVLRRQSVYCFLLSFFDNLKSIVTSYASYILEDAADVLKTVDPKNMEERELWQLVLKTLTKCFEHDQDGFWQVPAHFDAVSEVLTDQLEQAAALDPSGGGDPAVIAALVELAVAADSREHRKQLNSSVLRRLRSGSAAERLAGVRCEQALTERLGEDWLEMLSEMLPYISELQDDDDEAVERETHRWIGGIESVLGESLDSMLQ</sequence>
<reference evidence="13" key="3">
    <citation type="submission" date="2010-09" db="EMBL/GenBank/DDBJ databases">
        <title>Annotation of Gaeumannomyces graminis var. tritici R3-111a-1.</title>
        <authorList>
            <consortium name="The Broad Institute Genome Sequencing Platform"/>
            <person name="Ma L.-J."/>
            <person name="Dead R."/>
            <person name="Young S.K."/>
            <person name="Zeng Q."/>
            <person name="Gargeya S."/>
            <person name="Fitzgerald M."/>
            <person name="Haas B."/>
            <person name="Abouelleil A."/>
            <person name="Alvarado L."/>
            <person name="Arachchi H.M."/>
            <person name="Berlin A."/>
            <person name="Brown A."/>
            <person name="Chapman S.B."/>
            <person name="Chen Z."/>
            <person name="Dunbar C."/>
            <person name="Freedman E."/>
            <person name="Gearin G."/>
            <person name="Gellesch M."/>
            <person name="Goldberg J."/>
            <person name="Griggs A."/>
            <person name="Gujja S."/>
            <person name="Heiman D."/>
            <person name="Howarth C."/>
            <person name="Larson L."/>
            <person name="Lui A."/>
            <person name="MacDonald P.J.P."/>
            <person name="Mehta T."/>
            <person name="Montmayeur A."/>
            <person name="Murphy C."/>
            <person name="Neiman D."/>
            <person name="Pearson M."/>
            <person name="Priest M."/>
            <person name="Roberts A."/>
            <person name="Saif S."/>
            <person name="Shea T."/>
            <person name="Shenoy N."/>
            <person name="Sisk P."/>
            <person name="Stolte C."/>
            <person name="Sykes S."/>
            <person name="Yandava C."/>
            <person name="Wortman J."/>
            <person name="Nusbaum C."/>
            <person name="Birren B."/>
        </authorList>
    </citation>
    <scope>NUCLEOTIDE SEQUENCE</scope>
    <source>
        <strain evidence="13">R3-111a-1</strain>
    </source>
</reference>
<evidence type="ECO:0000256" key="4">
    <source>
        <dbReference type="ARBA" id="ARBA00015399"/>
    </source>
</evidence>
<keyword evidence="15" id="KW-1185">Reference proteome</keyword>
<comment type="subunit">
    <text evidence="3 10">Component of the ribosomal small subunit (SSU) processome.</text>
</comment>
<dbReference type="SMART" id="SM01036">
    <property type="entry name" value="BP28CT"/>
    <property type="match status" value="1"/>
</dbReference>
<dbReference type="Proteomes" id="UP000006039">
    <property type="component" value="Unassembled WGS sequence"/>
</dbReference>
<dbReference type="InterPro" id="IPR016024">
    <property type="entry name" value="ARM-type_fold"/>
</dbReference>
<dbReference type="Gene3D" id="1.25.10.10">
    <property type="entry name" value="Leucine-rich Repeat Variant"/>
    <property type="match status" value="1"/>
</dbReference>
<evidence type="ECO:0000256" key="3">
    <source>
        <dbReference type="ARBA" id="ARBA00011399"/>
    </source>
</evidence>
<dbReference type="OrthoDB" id="31183at2759"/>
<evidence type="ECO:0000256" key="9">
    <source>
        <dbReference type="ARBA" id="ARBA00025076"/>
    </source>
</evidence>
<dbReference type="FunCoup" id="J3NRM6">
    <property type="interactions" value="1060"/>
</dbReference>
<dbReference type="GO" id="GO:0034455">
    <property type="term" value="C:t-UTP complex"/>
    <property type="evidence" value="ECO:0007669"/>
    <property type="project" value="TreeGrafter"/>
</dbReference>
<reference evidence="14" key="4">
    <citation type="journal article" date="2015" name="G3 (Bethesda)">
        <title>Genome sequences of three phytopathogenic species of the Magnaporthaceae family of fungi.</title>
        <authorList>
            <person name="Okagaki L.H."/>
            <person name="Nunes C.C."/>
            <person name="Sailsbery J."/>
            <person name="Clay B."/>
            <person name="Brown D."/>
            <person name="John T."/>
            <person name="Oh Y."/>
            <person name="Young N."/>
            <person name="Fitzgerald M."/>
            <person name="Haas B.J."/>
            <person name="Zeng Q."/>
            <person name="Young S."/>
            <person name="Adiconis X."/>
            <person name="Fan L."/>
            <person name="Levin J.Z."/>
            <person name="Mitchell T.K."/>
            <person name="Okubara P.A."/>
            <person name="Farman M.L."/>
            <person name="Kohn L.M."/>
            <person name="Birren B."/>
            <person name="Ma L.-J."/>
            <person name="Dean R.A."/>
        </authorList>
    </citation>
    <scope>NUCLEOTIDE SEQUENCE</scope>
    <source>
        <strain evidence="14">R3-111a-1</strain>
    </source>
</reference>
<dbReference type="SUPFAM" id="SSF48371">
    <property type="entry name" value="ARM repeat"/>
    <property type="match status" value="2"/>
</dbReference>
<evidence type="ECO:0000256" key="5">
    <source>
        <dbReference type="ARBA" id="ARBA00022517"/>
    </source>
</evidence>
<evidence type="ECO:0000259" key="12">
    <source>
        <dbReference type="SMART" id="SM01036"/>
    </source>
</evidence>
<dbReference type="EnsemblFungi" id="EJT78832">
    <property type="protein sequence ID" value="EJT78832"/>
    <property type="gene ID" value="GGTG_03928"/>
</dbReference>
<dbReference type="VEuPathDB" id="FungiDB:GGTG_03928"/>
<dbReference type="GeneID" id="20344386"/>
<feature type="region of interest" description="Disordered" evidence="11">
    <location>
        <begin position="462"/>
        <end position="483"/>
    </location>
</feature>
<dbReference type="Pfam" id="PF12397">
    <property type="entry name" value="U3snoRNP10"/>
    <property type="match status" value="1"/>
</dbReference>
<name>J3NRM6_GAET3</name>
<feature type="domain" description="BP28 C-terminal" evidence="12">
    <location>
        <begin position="1519"/>
        <end position="1672"/>
    </location>
</feature>
<reference evidence="14" key="5">
    <citation type="submission" date="2018-04" db="UniProtKB">
        <authorList>
            <consortium name="EnsemblFungi"/>
        </authorList>
    </citation>
    <scope>IDENTIFICATION</scope>
    <source>
        <strain evidence="14">R3-111a-1</strain>
    </source>
</reference>
<comment type="function">
    <text evidence="9">Involved in nucleolar processing of pre-18S ribosomal RNA. Involved in ribosome biosynthesis.</text>
</comment>
<dbReference type="RefSeq" id="XP_009219977.1">
    <property type="nucleotide sequence ID" value="XM_009221713.1"/>
</dbReference>
<evidence type="ECO:0000256" key="8">
    <source>
        <dbReference type="ARBA" id="ARBA00023274"/>
    </source>
</evidence>
<dbReference type="STRING" id="644352.J3NRM6"/>
<gene>
    <name evidence="14" type="primary">20344386</name>
    <name evidence="13" type="ORF">GGTG_03928</name>
</gene>
<dbReference type="GO" id="GO:0032040">
    <property type="term" value="C:small-subunit processome"/>
    <property type="evidence" value="ECO:0007669"/>
    <property type="project" value="TreeGrafter"/>
</dbReference>
<organism evidence="13">
    <name type="scientific">Gaeumannomyces tritici (strain R3-111a-1)</name>
    <name type="common">Wheat and barley take-all root rot fungus</name>
    <name type="synonym">Gaeumannomyces graminis var. tritici</name>
    <dbReference type="NCBI Taxonomy" id="644352"/>
    <lineage>
        <taxon>Eukaryota</taxon>
        <taxon>Fungi</taxon>
        <taxon>Dikarya</taxon>
        <taxon>Ascomycota</taxon>
        <taxon>Pezizomycotina</taxon>
        <taxon>Sordariomycetes</taxon>
        <taxon>Sordariomycetidae</taxon>
        <taxon>Magnaporthales</taxon>
        <taxon>Magnaporthaceae</taxon>
        <taxon>Gaeumannomyces</taxon>
    </lineage>
</organism>
<evidence type="ECO:0000313" key="14">
    <source>
        <dbReference type="EnsemblFungi" id="EJT78832"/>
    </source>
</evidence>
<evidence type="ECO:0000256" key="11">
    <source>
        <dbReference type="SAM" id="MobiDB-lite"/>
    </source>
</evidence>
<dbReference type="InterPro" id="IPR012954">
    <property type="entry name" value="BP28_C_dom"/>
</dbReference>
<feature type="region of interest" description="Disordered" evidence="11">
    <location>
        <begin position="894"/>
        <end position="913"/>
    </location>
</feature>
<evidence type="ECO:0000313" key="15">
    <source>
        <dbReference type="Proteomes" id="UP000006039"/>
    </source>
</evidence>
<dbReference type="InterPro" id="IPR056473">
    <property type="entry name" value="HEAT_Utp10/HEAT1"/>
</dbReference>